<proteinExistence type="predicted"/>
<reference evidence="2" key="2">
    <citation type="submission" date="2024-07" db="EMBL/GenBank/DDBJ databases">
        <title>A complete genome sequence for Pseudomonas syringae CC1417.</title>
        <authorList>
            <person name="Baltrus D.A."/>
        </authorList>
    </citation>
    <scope>NUCLEOTIDE SEQUENCE</scope>
    <source>
        <strain evidence="2">CC1417</strain>
    </source>
</reference>
<evidence type="ECO:0000313" key="2">
    <source>
        <dbReference type="EMBL" id="XCN69228.1"/>
    </source>
</evidence>
<dbReference type="SUPFAM" id="SSF56399">
    <property type="entry name" value="ADP-ribosylation"/>
    <property type="match status" value="1"/>
</dbReference>
<dbReference type="Gene3D" id="3.90.176.10">
    <property type="entry name" value="Toxin ADP-ribosyltransferase, Chain A, domain 1"/>
    <property type="match status" value="1"/>
</dbReference>
<feature type="domain" description="Dermonecrotic toxin N-terminal" evidence="1">
    <location>
        <begin position="27"/>
        <end position="284"/>
    </location>
</feature>
<organism evidence="2">
    <name type="scientific">Pseudomonas syringae CC1417</name>
    <dbReference type="NCBI Taxonomy" id="1357272"/>
    <lineage>
        <taxon>Bacteria</taxon>
        <taxon>Pseudomonadati</taxon>
        <taxon>Pseudomonadota</taxon>
        <taxon>Gammaproteobacteria</taxon>
        <taxon>Pseudomonadales</taxon>
        <taxon>Pseudomonadaceae</taxon>
        <taxon>Pseudomonas</taxon>
        <taxon>Pseudomonas syringae</taxon>
    </lineage>
</organism>
<accession>A0AAU8LLZ6</accession>
<dbReference type="EMBL" id="CP159362">
    <property type="protein sequence ID" value="XCN69228.1"/>
    <property type="molecule type" value="Genomic_DNA"/>
</dbReference>
<protein>
    <submittedName>
        <fullName evidence="2">DUF6543 domain-containing protein</fullName>
    </submittedName>
</protein>
<dbReference type="RefSeq" id="WP_024695720.1">
    <property type="nucleotide sequence ID" value="NZ_CP159362.1"/>
</dbReference>
<dbReference type="Pfam" id="PF20178">
    <property type="entry name" value="ToxA_N"/>
    <property type="match status" value="1"/>
</dbReference>
<gene>
    <name evidence="2" type="ORF">N011_08075</name>
</gene>
<reference evidence="2" key="1">
    <citation type="journal article" date="2014" name="Genome Announc.">
        <title>Draft Genome Sequences of a Phylogenetically Diverse Suite of Pseudomonas syringae Strains from Multiple Source Populations.</title>
        <authorList>
            <person name="Baltrus D.A."/>
            <person name="Yourstone S."/>
            <person name="Lind A."/>
            <person name="Guilbaud C."/>
            <person name="Sands D.C."/>
            <person name="Jones C.D."/>
            <person name="Morris C.E."/>
            <person name="Dangl J.L."/>
        </authorList>
    </citation>
    <scope>NUCLEOTIDE SEQUENCE</scope>
    <source>
        <strain evidence="2">CC1417</strain>
    </source>
</reference>
<dbReference type="PROSITE" id="PS51996">
    <property type="entry name" value="TR_MART"/>
    <property type="match status" value="1"/>
</dbReference>
<dbReference type="AlphaFoldDB" id="A0AAU8LLZ6"/>
<sequence>MTSQTTHPLPTDQEQLRKKAHDYVVAYPDLYDMAWRAARGVLFKRTGKWLDPEAVYWHRFSGAVSSPHTFTGWEHVGTPVESMTIVELLIRRFSPQDHVASDELSSYGGFYTVKADHGRFNETNEVRVLAQDVLNDFWALDFSVAYQRTLDEFWRLNEHTFGVLAKARYLAAAGRCKQSGQISATDFEVLVSLVLDEHSDTPTLACLGAGIRSGAKASVHWLDIGGFKARDILRIVGEQGVQMLYMPGEVNPFHRFEDHQALIDWLKARFANAQTHSEMRGHFVRPAADRQTPDVTFDACIAHLLSHDGQTGRSLVNQIKEAIPGDPFDYLRDVAREEMRADAHALLTSNTEVRKRIAMGYLDAFVHVAGNLALLGWPVALAVVGASAFNLGLNIDQALRGRTPAQRKAGVLGAICNAIYLAFNLPLLAQSSRAVTGMAEPAPATSTTDTLSNLNGNQLALEGVTPITADGRLRGIYQLANGETWIQRSGLFYRVRYSEPLQGWQVIDPHNPFAFFSGPVVVLDAQGEWQAIGSPGLSGGAPQEVLPDVIEPSSSPRYATTTSTFWDHYMLINVYDEKHLAEAAIARQEAVMDIFRMEPGEEVVSDSEGEDVHIDLWGAKHRVFKTHEAMFYGQSIRRYTDNGGLYNQYLRTGTVFEDGQPPGMASVAEQVEDIKRFVEDVRTLGFNNDVTLYRGGSGERSTSGQFFRSGHVEVGDVLTNTDITSFSENPYQARTFASSQAGDNAVSVSAPVSFDDSSVVFELRAGHYLSATPIAPFSSSPGEAESIFLPGRYFQIEQLDEVQGGFYRFMRVRLKEIFAPVAGRRLLEMRTGEPFSRERYAARLGLAGKPLVDVFFPEAVLPQA</sequence>
<evidence type="ECO:0000259" key="1">
    <source>
        <dbReference type="Pfam" id="PF20178"/>
    </source>
</evidence>
<dbReference type="InterPro" id="IPR046673">
    <property type="entry name" value="ToxA_N"/>
</dbReference>
<name>A0AAU8LLZ6_PSESX</name>